<feature type="compositionally biased region" description="Low complexity" evidence="1">
    <location>
        <begin position="269"/>
        <end position="300"/>
    </location>
</feature>
<dbReference type="Proteomes" id="UP001166286">
    <property type="component" value="Unassembled WGS sequence"/>
</dbReference>
<proteinExistence type="predicted"/>
<comment type="caution">
    <text evidence="2">The sequence shown here is derived from an EMBL/GenBank/DDBJ whole genome shotgun (WGS) entry which is preliminary data.</text>
</comment>
<evidence type="ECO:0000256" key="1">
    <source>
        <dbReference type="SAM" id="MobiDB-lite"/>
    </source>
</evidence>
<keyword evidence="3" id="KW-1185">Reference proteome</keyword>
<protein>
    <submittedName>
        <fullName evidence="2">Uncharacterized protein</fullName>
    </submittedName>
</protein>
<accession>A0AA39V2C3</accession>
<evidence type="ECO:0000313" key="2">
    <source>
        <dbReference type="EMBL" id="KAK0508454.1"/>
    </source>
</evidence>
<gene>
    <name evidence="2" type="ORF">JMJ35_008730</name>
</gene>
<dbReference type="AlphaFoldDB" id="A0AA39V2C3"/>
<reference evidence="2" key="1">
    <citation type="submission" date="2023-03" db="EMBL/GenBank/DDBJ databases">
        <title>Complete genome of Cladonia borealis.</title>
        <authorList>
            <person name="Park H."/>
        </authorList>
    </citation>
    <scope>NUCLEOTIDE SEQUENCE</scope>
    <source>
        <strain evidence="2">ANT050790</strain>
    </source>
</reference>
<feature type="region of interest" description="Disordered" evidence="1">
    <location>
        <begin position="203"/>
        <end position="408"/>
    </location>
</feature>
<feature type="compositionally biased region" description="Basic and acidic residues" evidence="1">
    <location>
        <begin position="225"/>
        <end position="268"/>
    </location>
</feature>
<evidence type="ECO:0000313" key="3">
    <source>
        <dbReference type="Proteomes" id="UP001166286"/>
    </source>
</evidence>
<sequence>MSTTSQQLCFQAEEDSKRSILECSLNPTFGRPKLPNRKIPIDDQAAPYYQLWARKPCTDSLRKTYALLAKYPIGYSENMDEATRNANFLEFCSLAQIIQYKHDDFIEWERETALEKYILYQYVLHKRKKLDVQSFFKWLENHDQAQMEYKLARNKAVLHNLDLEKVKETQEHMARRCREHKRQVEAEKKRKDFQCTIEAQMQSAGHTKQFATAEDQKGSSKTIKPRIESKDFSKRQEAENPKRHSEESDSPKARSNEEIQQELLEKVRAAAAKGAKSSPSDSTSTPDPIAPSIRASATPRSSPPALPSLSKPLASAQTSLSTSTIKPRTSVGPSSALRGLSPSPSTEGASRDSASSGPASPYSLSIPCTTRPSTRQVSPPEASTAIATLPKPQVEPTSSASAMSGQGSFFWGSPSKPRSRLPPLPIVSAGPPQPLPFMQHTGPRHRPTPLDWVEPLTLCNLVVSNMPYVPVKQSEAMMPPTETVLMLPHTSIFRTLAAAMHVHPSLLFQQCPLPILQDRPREADAKEIEYLIYGLRAWWYAIFPKSKTRDESFARMRERDFVEEPLREAFEKAEKAEIKLMAKMVWGLVREREPKISLSWEGGEKVRKWLGWKEGDLGFWD</sequence>
<feature type="compositionally biased region" description="Low complexity" evidence="1">
    <location>
        <begin position="307"/>
        <end position="324"/>
    </location>
</feature>
<name>A0AA39V2C3_9LECA</name>
<feature type="compositionally biased region" description="Polar residues" evidence="1">
    <location>
        <begin position="342"/>
        <end position="377"/>
    </location>
</feature>
<feature type="compositionally biased region" description="Polar residues" evidence="1">
    <location>
        <begin position="395"/>
        <end position="407"/>
    </location>
</feature>
<dbReference type="EMBL" id="JAFEKC020000020">
    <property type="protein sequence ID" value="KAK0508454.1"/>
    <property type="molecule type" value="Genomic_DNA"/>
</dbReference>
<organism evidence="2 3">
    <name type="scientific">Cladonia borealis</name>
    <dbReference type="NCBI Taxonomy" id="184061"/>
    <lineage>
        <taxon>Eukaryota</taxon>
        <taxon>Fungi</taxon>
        <taxon>Dikarya</taxon>
        <taxon>Ascomycota</taxon>
        <taxon>Pezizomycotina</taxon>
        <taxon>Lecanoromycetes</taxon>
        <taxon>OSLEUM clade</taxon>
        <taxon>Lecanoromycetidae</taxon>
        <taxon>Lecanorales</taxon>
        <taxon>Lecanorineae</taxon>
        <taxon>Cladoniaceae</taxon>
        <taxon>Cladonia</taxon>
    </lineage>
</organism>